<name>A0ACC2IF21_9PLEO</name>
<reference evidence="1" key="1">
    <citation type="submission" date="2022-11" db="EMBL/GenBank/DDBJ databases">
        <title>Genome Sequence of Boeremia exigua.</title>
        <authorList>
            <person name="Buettner E."/>
        </authorList>
    </citation>
    <scope>NUCLEOTIDE SEQUENCE</scope>
    <source>
        <strain evidence="1">CU02</strain>
    </source>
</reference>
<evidence type="ECO:0000313" key="1">
    <source>
        <dbReference type="EMBL" id="KAJ8113771.1"/>
    </source>
</evidence>
<proteinExistence type="predicted"/>
<protein>
    <submittedName>
        <fullName evidence="1">Uncharacterized protein</fullName>
    </submittedName>
</protein>
<gene>
    <name evidence="1" type="ORF">OPT61_g4166</name>
</gene>
<keyword evidence="2" id="KW-1185">Reference proteome</keyword>
<evidence type="ECO:0000313" key="2">
    <source>
        <dbReference type="Proteomes" id="UP001153331"/>
    </source>
</evidence>
<sequence>MAVKNGFHLPLLQDNISAIPAEDGNHGDHYTKSPDLSKNIFTYTNAYEPSHSGSDSPTQHQQSKLPRPVTASWFLEIGAVFLCVGSVVTIAVILYRENGQPLDRWELRVSLNTVISALGTLARITLAFALSACAGQQKWNWLYNRPDCLAAFERFDEASRGPWGGSQLFVWLRARHWAALGALVIMSTVAFDPFFQAIISVQGRLDVIPQASNATIGYAHNVSGGKFVRNTDLGGASQNDTRMAAGFLEVKTRPDFGLVGAIFSSLRNPSTALGEPASFDCVSGNCTWPVMSSAAICSSCTDVSDELEPVAGFGTYGVSMPWSLVWAHSYEEDYTTWTLPNANLRNYNARYSLEDTKRPQTLLVVNNTVDPLKTIAYQHLETMLMDFIVIRASDGFLKENALWNESRPIATECALYMCVNAYQTASINSELKEDIVGTWAQRDPDSFKAYFDDYDAPYNRTYEDARASSIGKTLYDANDLRTDLQLVIPDEAAQALNIDRRRFNVTQGFIFSTLRYMLDMTSNREPQPGPSTKNYVWTGVSNVGYPSLNVAMPMIVDALWDSANLTITFSNIARGLTNHLRNTSPTRAEGVTMQWILHVHVNWWYLLFPAVMLTLGILYVVLVIVQSTRLRLPVWKAKARPTLLYGLHEETQRLLREEANSKHASAVKIRYKMDETDGCLRLVAEQKE</sequence>
<dbReference type="Proteomes" id="UP001153331">
    <property type="component" value="Unassembled WGS sequence"/>
</dbReference>
<dbReference type="EMBL" id="JAPHNI010000231">
    <property type="protein sequence ID" value="KAJ8113771.1"/>
    <property type="molecule type" value="Genomic_DNA"/>
</dbReference>
<accession>A0ACC2IF21</accession>
<organism evidence="1 2">
    <name type="scientific">Boeremia exigua</name>
    <dbReference type="NCBI Taxonomy" id="749465"/>
    <lineage>
        <taxon>Eukaryota</taxon>
        <taxon>Fungi</taxon>
        <taxon>Dikarya</taxon>
        <taxon>Ascomycota</taxon>
        <taxon>Pezizomycotina</taxon>
        <taxon>Dothideomycetes</taxon>
        <taxon>Pleosporomycetidae</taxon>
        <taxon>Pleosporales</taxon>
        <taxon>Pleosporineae</taxon>
        <taxon>Didymellaceae</taxon>
        <taxon>Boeremia</taxon>
    </lineage>
</organism>
<comment type="caution">
    <text evidence="1">The sequence shown here is derived from an EMBL/GenBank/DDBJ whole genome shotgun (WGS) entry which is preliminary data.</text>
</comment>